<gene>
    <name evidence="1" type="ORF">Fcan01_24809</name>
</gene>
<dbReference type="Proteomes" id="UP000198287">
    <property type="component" value="Unassembled WGS sequence"/>
</dbReference>
<sequence>MGYSSIPNEILSRLPRRNMPTGREDLKELLEELKAQMELEKSKLEKRGPRIQSKIEQDKSTFFGQLSANVKKTQLDQEMQPLTDMVDEIAKLIGKLDTQIGKIITP</sequence>
<name>A0A226D8B6_FOLCA</name>
<dbReference type="AlphaFoldDB" id="A0A226D8B6"/>
<dbReference type="EMBL" id="LNIX01000033">
    <property type="protein sequence ID" value="OXA40486.1"/>
    <property type="molecule type" value="Genomic_DNA"/>
</dbReference>
<evidence type="ECO:0000313" key="2">
    <source>
        <dbReference type="Proteomes" id="UP000198287"/>
    </source>
</evidence>
<keyword evidence="2" id="KW-1185">Reference proteome</keyword>
<comment type="caution">
    <text evidence="1">The sequence shown here is derived from an EMBL/GenBank/DDBJ whole genome shotgun (WGS) entry which is preliminary data.</text>
</comment>
<protein>
    <submittedName>
        <fullName evidence="1">Uncharacterized protein</fullName>
    </submittedName>
</protein>
<evidence type="ECO:0000313" key="1">
    <source>
        <dbReference type="EMBL" id="OXA40486.1"/>
    </source>
</evidence>
<organism evidence="1 2">
    <name type="scientific">Folsomia candida</name>
    <name type="common">Springtail</name>
    <dbReference type="NCBI Taxonomy" id="158441"/>
    <lineage>
        <taxon>Eukaryota</taxon>
        <taxon>Metazoa</taxon>
        <taxon>Ecdysozoa</taxon>
        <taxon>Arthropoda</taxon>
        <taxon>Hexapoda</taxon>
        <taxon>Collembola</taxon>
        <taxon>Entomobryomorpha</taxon>
        <taxon>Isotomoidea</taxon>
        <taxon>Isotomidae</taxon>
        <taxon>Proisotominae</taxon>
        <taxon>Folsomia</taxon>
    </lineage>
</organism>
<reference evidence="1 2" key="1">
    <citation type="submission" date="2015-12" db="EMBL/GenBank/DDBJ databases">
        <title>The genome of Folsomia candida.</title>
        <authorList>
            <person name="Faddeeva A."/>
            <person name="Derks M.F."/>
            <person name="Anvar Y."/>
            <person name="Smit S."/>
            <person name="Van Straalen N."/>
            <person name="Roelofs D."/>
        </authorList>
    </citation>
    <scope>NUCLEOTIDE SEQUENCE [LARGE SCALE GENOMIC DNA]</scope>
    <source>
        <strain evidence="1 2">VU population</strain>
        <tissue evidence="1">Whole body</tissue>
    </source>
</reference>
<proteinExistence type="predicted"/>
<accession>A0A226D8B6</accession>